<evidence type="ECO:0000313" key="1">
    <source>
        <dbReference type="EMBL" id="QXJ27825.1"/>
    </source>
</evidence>
<accession>A0A8F5GSG5</accession>
<dbReference type="AlphaFoldDB" id="A0A8F5GSG5"/>
<dbReference type="GeneID" id="65562295"/>
<dbReference type="EMBL" id="CP077717">
    <property type="protein sequence ID" value="QXJ27825.1"/>
    <property type="molecule type" value="Genomic_DNA"/>
</dbReference>
<name>A0A8F5GSG5_SACSH</name>
<gene>
    <name evidence="1" type="ORF">J5U23_00693</name>
</gene>
<dbReference type="Proteomes" id="UP000694018">
    <property type="component" value="Chromosome"/>
</dbReference>
<dbReference type="KEGG" id="sshi:J5U23_00693"/>
<sequence length="176" mass="20671">MLFSEVVEKVLGNKFAYKNGQPQYYTISKIIAQHEGKEYISPIVDMLNKFFTNTFIISEDAKTDALKGWRNNVVSPIQDPNALYVGSWYVYLEEGINVGYIYTAITYGNVPIIPSFFREEDFGECVIYYDAELRYPYYKFSLADFIKTLENVYDNEKLYYLKLNCLERKFHEVTLI</sequence>
<protein>
    <submittedName>
        <fullName evidence="1">Uncharacterized protein</fullName>
    </submittedName>
</protein>
<reference evidence="1" key="1">
    <citation type="journal article" date="2021" name="Environ. Microbiol.">
        <title>New insights into the diversity and evolution of the archaeal mobilome from three complete genomes of Saccharolobus shibatae.</title>
        <authorList>
            <person name="Medvedeva S."/>
            <person name="Brandt D."/>
            <person name="Cvirkaite-Krupovic V."/>
            <person name="Liu Y."/>
            <person name="Severinov K."/>
            <person name="Ishino S."/>
            <person name="Ishino Y."/>
            <person name="Prangishvili D."/>
            <person name="Kalinowski J."/>
            <person name="Krupovic M."/>
        </authorList>
    </citation>
    <scope>NUCLEOTIDE SEQUENCE</scope>
    <source>
        <strain evidence="1">B12</strain>
    </source>
</reference>
<evidence type="ECO:0000313" key="2">
    <source>
        <dbReference type="Proteomes" id="UP000694018"/>
    </source>
</evidence>
<organism evidence="1 2">
    <name type="scientific">Saccharolobus shibatae (strain ATCC 51178 / DSM 5389 / JCM 8931 / NBRC 15437 / B12)</name>
    <name type="common">Sulfolobus shibatae</name>
    <dbReference type="NCBI Taxonomy" id="523848"/>
    <lineage>
        <taxon>Archaea</taxon>
        <taxon>Thermoproteota</taxon>
        <taxon>Thermoprotei</taxon>
        <taxon>Sulfolobales</taxon>
        <taxon>Sulfolobaceae</taxon>
        <taxon>Saccharolobus</taxon>
    </lineage>
</organism>
<dbReference type="RefSeq" id="WP_218266988.1">
    <property type="nucleotide sequence ID" value="NZ_CP077717.1"/>
</dbReference>
<proteinExistence type="predicted"/>